<keyword evidence="7" id="KW-0010">Activator</keyword>
<name>A0A5Q0C6A7_9HYPH</name>
<dbReference type="GO" id="GO:0043565">
    <property type="term" value="F:sequence-specific DNA binding"/>
    <property type="evidence" value="ECO:0007669"/>
    <property type="project" value="InterPro"/>
</dbReference>
<dbReference type="PROSITE" id="PS00688">
    <property type="entry name" value="SIGMA54_INTERACT_3"/>
    <property type="match status" value="1"/>
</dbReference>
<evidence type="ECO:0000256" key="1">
    <source>
        <dbReference type="ARBA" id="ARBA00022553"/>
    </source>
</evidence>
<dbReference type="PANTHER" id="PTHR32071">
    <property type="entry name" value="TRANSCRIPTIONAL REGULATORY PROTEIN"/>
    <property type="match status" value="1"/>
</dbReference>
<dbReference type="InterPro" id="IPR003593">
    <property type="entry name" value="AAA+_ATPase"/>
</dbReference>
<dbReference type="RefSeq" id="WP_153270133.1">
    <property type="nucleotide sequence ID" value="NZ_CP043498.1"/>
</dbReference>
<dbReference type="InterPro" id="IPR001789">
    <property type="entry name" value="Sig_transdc_resp-reg_receiver"/>
</dbReference>
<evidence type="ECO:0000313" key="15">
    <source>
        <dbReference type="Proteomes" id="UP000326881"/>
    </source>
</evidence>
<dbReference type="Pfam" id="PF00158">
    <property type="entry name" value="Sigma54_activat"/>
    <property type="match status" value="1"/>
</dbReference>
<dbReference type="EMBL" id="CP043498">
    <property type="protein sequence ID" value="QFY59814.1"/>
    <property type="molecule type" value="Genomic_DNA"/>
</dbReference>
<accession>A0A5Q0C6A7</accession>
<dbReference type="SUPFAM" id="SSF52172">
    <property type="entry name" value="CheY-like"/>
    <property type="match status" value="1"/>
</dbReference>
<dbReference type="InterPro" id="IPR002078">
    <property type="entry name" value="Sigma_54_int"/>
</dbReference>
<dbReference type="InterPro" id="IPR025943">
    <property type="entry name" value="Sigma_54_int_dom_ATP-bd_2"/>
</dbReference>
<keyword evidence="8" id="KW-0804">Transcription</keyword>
<dbReference type="PROSITE" id="PS50045">
    <property type="entry name" value="SIGMA54_INTERACT_4"/>
    <property type="match status" value="1"/>
</dbReference>
<dbReference type="Gene3D" id="1.10.8.60">
    <property type="match status" value="1"/>
</dbReference>
<evidence type="ECO:0000313" key="14">
    <source>
        <dbReference type="EMBL" id="QFY59814.1"/>
    </source>
</evidence>
<dbReference type="OrthoDB" id="9804019at2"/>
<evidence type="ECO:0000256" key="10">
    <source>
        <dbReference type="ARBA" id="ARBA00067650"/>
    </source>
</evidence>
<dbReference type="FunFam" id="3.40.50.300:FF:000006">
    <property type="entry name" value="DNA-binding transcriptional regulator NtrC"/>
    <property type="match status" value="1"/>
</dbReference>
<keyword evidence="4" id="KW-0902">Two-component regulatory system</keyword>
<dbReference type="PROSITE" id="PS00675">
    <property type="entry name" value="SIGMA54_INTERACT_1"/>
    <property type="match status" value="1"/>
</dbReference>
<keyword evidence="5" id="KW-0805">Transcription regulation</keyword>
<dbReference type="InterPro" id="IPR027417">
    <property type="entry name" value="P-loop_NTPase"/>
</dbReference>
<dbReference type="Pfam" id="PF00072">
    <property type="entry name" value="Response_reg"/>
    <property type="match status" value="1"/>
</dbReference>
<dbReference type="InterPro" id="IPR002197">
    <property type="entry name" value="HTH_Fis"/>
</dbReference>
<dbReference type="SMART" id="SM00448">
    <property type="entry name" value="REC"/>
    <property type="match status" value="1"/>
</dbReference>
<evidence type="ECO:0000256" key="11">
    <source>
        <dbReference type="PROSITE-ProRule" id="PRU00169"/>
    </source>
</evidence>
<evidence type="ECO:0000256" key="3">
    <source>
        <dbReference type="ARBA" id="ARBA00022840"/>
    </source>
</evidence>
<evidence type="ECO:0000256" key="6">
    <source>
        <dbReference type="ARBA" id="ARBA00023125"/>
    </source>
</evidence>
<evidence type="ECO:0000256" key="5">
    <source>
        <dbReference type="ARBA" id="ARBA00023015"/>
    </source>
</evidence>
<dbReference type="GO" id="GO:0005524">
    <property type="term" value="F:ATP binding"/>
    <property type="evidence" value="ECO:0007669"/>
    <property type="project" value="UniProtKB-KW"/>
</dbReference>
<sequence>MSDAPAIFLIDDDRDLLRATSQTLELAGFAVSAFSTAGEALSNLTPDFPGVIVSDIRMPQIDGLQLFDRVRKLDIDLPVILITGHGDIPMAVKAIQDGVYDFITKPFAADRLVQSVRRAVEKRRLVMENRALRRAGEEARDDLPLIGQTPAMERLRRTLRQIADTDVDVLVTGETGSGKEVVASLLHQWSRRSSGNFVALNCGALPETVIESELFGHEPGAFTGAQKKRIGRIEHASGGTLFLDEIESMPPSTQVQMLRVLEMREVTPLGTNEVRPVDLRVVAAAKVDLGDPGQRGEFREDLYYRLNVVTISIPPLRDRRDDVPLLFGYFAERAAKRFRREVPTMSADTRQHLLSHDWPGNVRELSHFAERFVLGVEQPSASKETRRVETDDDLPLPDQLERYEASVIRQALDRNEGDVRRTIAALGIPRKTFYDKLQRHGITRSDFEPAGNKD</sequence>
<dbReference type="InterPro" id="IPR058031">
    <property type="entry name" value="AAA_lid_NorR"/>
</dbReference>
<dbReference type="Gene3D" id="3.40.50.2300">
    <property type="match status" value="1"/>
</dbReference>
<dbReference type="KEGG" id="rgr:FZ934_04825"/>
<keyword evidence="6" id="KW-0238">DNA-binding</keyword>
<dbReference type="Pfam" id="PF02954">
    <property type="entry name" value="HTH_8"/>
    <property type="match status" value="1"/>
</dbReference>
<dbReference type="PROSITE" id="PS50110">
    <property type="entry name" value="RESPONSE_REGULATORY"/>
    <property type="match status" value="1"/>
</dbReference>
<dbReference type="InterPro" id="IPR009057">
    <property type="entry name" value="Homeodomain-like_sf"/>
</dbReference>
<dbReference type="FunFam" id="3.40.50.2300:FF:000018">
    <property type="entry name" value="DNA-binding transcriptional regulator NtrC"/>
    <property type="match status" value="1"/>
</dbReference>
<feature type="domain" description="Sigma-54 factor interaction" evidence="12">
    <location>
        <begin position="145"/>
        <end position="374"/>
    </location>
</feature>
<dbReference type="AlphaFoldDB" id="A0A5Q0C6A7"/>
<evidence type="ECO:0000259" key="12">
    <source>
        <dbReference type="PROSITE" id="PS50045"/>
    </source>
</evidence>
<evidence type="ECO:0000256" key="7">
    <source>
        <dbReference type="ARBA" id="ARBA00023159"/>
    </source>
</evidence>
<dbReference type="SUPFAM" id="SSF52540">
    <property type="entry name" value="P-loop containing nucleoside triphosphate hydrolases"/>
    <property type="match status" value="1"/>
</dbReference>
<evidence type="ECO:0000256" key="9">
    <source>
        <dbReference type="ARBA" id="ARBA00059408"/>
    </source>
</evidence>
<reference evidence="14 15" key="1">
    <citation type="submission" date="2019-08" db="EMBL/GenBank/DDBJ databases">
        <title>Prosopis cineraria nodule microbiome.</title>
        <authorList>
            <person name="Ali R."/>
            <person name="Chaluvadi S.R."/>
            <person name="Wang X."/>
        </authorList>
    </citation>
    <scope>NUCLEOTIDE SEQUENCE [LARGE SCALE GENOMIC DNA]</scope>
    <source>
        <strain evidence="14 15">BG7</strain>
    </source>
</reference>
<proteinExistence type="predicted"/>
<dbReference type="PANTHER" id="PTHR32071:SF57">
    <property type="entry name" value="C4-DICARBOXYLATE TRANSPORT TRANSCRIPTIONAL REGULATORY PROTEIN DCTD"/>
    <property type="match status" value="1"/>
</dbReference>
<protein>
    <recommendedName>
        <fullName evidence="10">C4-dicarboxylate transport transcriptional regulatory protein DctD</fullName>
    </recommendedName>
</protein>
<dbReference type="CDD" id="cd17549">
    <property type="entry name" value="REC_DctD-like"/>
    <property type="match status" value="1"/>
</dbReference>
<evidence type="ECO:0000256" key="8">
    <source>
        <dbReference type="ARBA" id="ARBA00023163"/>
    </source>
</evidence>
<dbReference type="PROSITE" id="PS00676">
    <property type="entry name" value="SIGMA54_INTERACT_2"/>
    <property type="match status" value="1"/>
</dbReference>
<evidence type="ECO:0000259" key="13">
    <source>
        <dbReference type="PROSITE" id="PS50110"/>
    </source>
</evidence>
<keyword evidence="2" id="KW-0547">Nucleotide-binding</keyword>
<evidence type="ECO:0000256" key="2">
    <source>
        <dbReference type="ARBA" id="ARBA00022741"/>
    </source>
</evidence>
<dbReference type="SMART" id="SM00382">
    <property type="entry name" value="AAA"/>
    <property type="match status" value="1"/>
</dbReference>
<dbReference type="Proteomes" id="UP000326881">
    <property type="component" value="Chromosome"/>
</dbReference>
<feature type="modified residue" description="4-aspartylphosphate" evidence="11">
    <location>
        <position position="55"/>
    </location>
</feature>
<organism evidence="14 15">
    <name type="scientific">Rhizobium grahamii</name>
    <dbReference type="NCBI Taxonomy" id="1120045"/>
    <lineage>
        <taxon>Bacteria</taxon>
        <taxon>Pseudomonadati</taxon>
        <taxon>Pseudomonadota</taxon>
        <taxon>Alphaproteobacteria</taxon>
        <taxon>Hyphomicrobiales</taxon>
        <taxon>Rhizobiaceae</taxon>
        <taxon>Rhizobium/Agrobacterium group</taxon>
        <taxon>Rhizobium</taxon>
    </lineage>
</organism>
<feature type="domain" description="Response regulatory" evidence="13">
    <location>
        <begin position="6"/>
        <end position="120"/>
    </location>
</feature>
<gene>
    <name evidence="14" type="ORF">FZ934_04825</name>
</gene>
<comment type="function">
    <text evidence="9">Member of the two-component regulatory system DctB/DctD involved in the transport of C4-dicarboxylates. When activated by DctB acts in conjunction with sigma-54 to activate the transcription of dctA.</text>
</comment>
<dbReference type="Pfam" id="PF25601">
    <property type="entry name" value="AAA_lid_14"/>
    <property type="match status" value="1"/>
</dbReference>
<keyword evidence="1 11" id="KW-0597">Phosphoprotein</keyword>
<dbReference type="GO" id="GO:0006355">
    <property type="term" value="P:regulation of DNA-templated transcription"/>
    <property type="evidence" value="ECO:0007669"/>
    <property type="project" value="InterPro"/>
</dbReference>
<dbReference type="Gene3D" id="3.40.50.300">
    <property type="entry name" value="P-loop containing nucleotide triphosphate hydrolases"/>
    <property type="match status" value="1"/>
</dbReference>
<evidence type="ECO:0000256" key="4">
    <source>
        <dbReference type="ARBA" id="ARBA00023012"/>
    </source>
</evidence>
<dbReference type="InterPro" id="IPR025662">
    <property type="entry name" value="Sigma_54_int_dom_ATP-bd_1"/>
</dbReference>
<dbReference type="CDD" id="cd00009">
    <property type="entry name" value="AAA"/>
    <property type="match status" value="1"/>
</dbReference>
<dbReference type="Gene3D" id="1.10.10.60">
    <property type="entry name" value="Homeodomain-like"/>
    <property type="match status" value="1"/>
</dbReference>
<dbReference type="InterPro" id="IPR025944">
    <property type="entry name" value="Sigma_54_int_dom_CS"/>
</dbReference>
<keyword evidence="15" id="KW-1185">Reference proteome</keyword>
<keyword evidence="3" id="KW-0067">ATP-binding</keyword>
<dbReference type="InterPro" id="IPR011006">
    <property type="entry name" value="CheY-like_superfamily"/>
</dbReference>
<dbReference type="SUPFAM" id="SSF46689">
    <property type="entry name" value="Homeodomain-like"/>
    <property type="match status" value="1"/>
</dbReference>
<dbReference type="GO" id="GO:0000160">
    <property type="term" value="P:phosphorelay signal transduction system"/>
    <property type="evidence" value="ECO:0007669"/>
    <property type="project" value="UniProtKB-KW"/>
</dbReference>